<gene>
    <name evidence="2" type="ORF">KV110_21500</name>
</gene>
<evidence type="ECO:0000256" key="1">
    <source>
        <dbReference type="SAM" id="MobiDB-lite"/>
    </source>
</evidence>
<dbReference type="Proteomes" id="UP000694257">
    <property type="component" value="Chromosome"/>
</dbReference>
<sequence length="54" mass="5978">MKPLLVTGATSPSPNWLRAGTPRTRQHWVAEQVLDWTGIGASHLRFAASRSARH</sequence>
<proteinExistence type="predicted"/>
<dbReference type="EMBL" id="CP078145">
    <property type="protein sequence ID" value="QXN88195.1"/>
    <property type="molecule type" value="Genomic_DNA"/>
</dbReference>
<keyword evidence="3" id="KW-1185">Reference proteome</keyword>
<evidence type="ECO:0000313" key="2">
    <source>
        <dbReference type="EMBL" id="QXN88195.1"/>
    </source>
</evidence>
<evidence type="ECO:0000313" key="3">
    <source>
        <dbReference type="Proteomes" id="UP000694257"/>
    </source>
</evidence>
<name>A0ABX8RF17_NOCIO</name>
<feature type="region of interest" description="Disordered" evidence="1">
    <location>
        <begin position="1"/>
        <end position="20"/>
    </location>
</feature>
<protein>
    <submittedName>
        <fullName evidence="2">Uncharacterized protein</fullName>
    </submittedName>
</protein>
<accession>A0ABX8RF17</accession>
<reference evidence="2 3" key="1">
    <citation type="submission" date="2021-07" db="EMBL/GenBank/DDBJ databases">
        <title>Whole Genome Sequence of Nocardia Iowensis.</title>
        <authorList>
            <person name="Lamm A."/>
            <person name="Collins-Fairclough A.M."/>
            <person name="Bunk B."/>
            <person name="Sproer C."/>
        </authorList>
    </citation>
    <scope>NUCLEOTIDE SEQUENCE [LARGE SCALE GENOMIC DNA]</scope>
    <source>
        <strain evidence="2 3">NRRL 5646</strain>
    </source>
</reference>
<dbReference type="RefSeq" id="WP_218469078.1">
    <property type="nucleotide sequence ID" value="NZ_BAABJN010000008.1"/>
</dbReference>
<organism evidence="2 3">
    <name type="scientific">Nocardia iowensis</name>
    <dbReference type="NCBI Taxonomy" id="204891"/>
    <lineage>
        <taxon>Bacteria</taxon>
        <taxon>Bacillati</taxon>
        <taxon>Actinomycetota</taxon>
        <taxon>Actinomycetes</taxon>
        <taxon>Mycobacteriales</taxon>
        <taxon>Nocardiaceae</taxon>
        <taxon>Nocardia</taxon>
    </lineage>
</organism>